<evidence type="ECO:0000313" key="2">
    <source>
        <dbReference type="Proteomes" id="UP000814140"/>
    </source>
</evidence>
<dbReference type="Proteomes" id="UP000814140">
    <property type="component" value="Unassembled WGS sequence"/>
</dbReference>
<proteinExistence type="predicted"/>
<reference evidence="1" key="1">
    <citation type="submission" date="2021-03" db="EMBL/GenBank/DDBJ databases">
        <authorList>
            <consortium name="DOE Joint Genome Institute"/>
            <person name="Ahrendt S."/>
            <person name="Looney B.P."/>
            <person name="Miyauchi S."/>
            <person name="Morin E."/>
            <person name="Drula E."/>
            <person name="Courty P.E."/>
            <person name="Chicoki N."/>
            <person name="Fauchery L."/>
            <person name="Kohler A."/>
            <person name="Kuo A."/>
            <person name="Labutti K."/>
            <person name="Pangilinan J."/>
            <person name="Lipzen A."/>
            <person name="Riley R."/>
            <person name="Andreopoulos W."/>
            <person name="He G."/>
            <person name="Johnson J."/>
            <person name="Barry K.W."/>
            <person name="Grigoriev I.V."/>
            <person name="Nagy L."/>
            <person name="Hibbett D."/>
            <person name="Henrissat B."/>
            <person name="Matheny P.B."/>
            <person name="Labbe J."/>
            <person name="Martin F."/>
        </authorList>
    </citation>
    <scope>NUCLEOTIDE SEQUENCE</scope>
    <source>
        <strain evidence="1">HHB10654</strain>
    </source>
</reference>
<protein>
    <submittedName>
        <fullName evidence="1">NAD-P-binding protein</fullName>
    </submittedName>
</protein>
<dbReference type="EMBL" id="MU277188">
    <property type="protein sequence ID" value="KAI0067968.1"/>
    <property type="molecule type" value="Genomic_DNA"/>
</dbReference>
<name>A0ACB8THP7_9AGAM</name>
<reference evidence="1" key="2">
    <citation type="journal article" date="2022" name="New Phytol.">
        <title>Evolutionary transition to the ectomycorrhizal habit in the genomes of a hyperdiverse lineage of mushroom-forming fungi.</title>
        <authorList>
            <person name="Looney B."/>
            <person name="Miyauchi S."/>
            <person name="Morin E."/>
            <person name="Drula E."/>
            <person name="Courty P.E."/>
            <person name="Kohler A."/>
            <person name="Kuo A."/>
            <person name="LaButti K."/>
            <person name="Pangilinan J."/>
            <person name="Lipzen A."/>
            <person name="Riley R."/>
            <person name="Andreopoulos W."/>
            <person name="He G."/>
            <person name="Johnson J."/>
            <person name="Nolan M."/>
            <person name="Tritt A."/>
            <person name="Barry K.W."/>
            <person name="Grigoriev I.V."/>
            <person name="Nagy L.G."/>
            <person name="Hibbett D."/>
            <person name="Henrissat B."/>
            <person name="Matheny P.B."/>
            <person name="Labbe J."/>
            <person name="Martin F.M."/>
        </authorList>
    </citation>
    <scope>NUCLEOTIDE SEQUENCE</scope>
    <source>
        <strain evidence="1">HHB10654</strain>
    </source>
</reference>
<comment type="caution">
    <text evidence="1">The sequence shown here is derived from an EMBL/GenBank/DDBJ whole genome shotgun (WGS) entry which is preliminary data.</text>
</comment>
<accession>A0ACB8THP7</accession>
<sequence length="285" mass="31365">MKTNSLPPPTRIGLLSDMYPPKPTWTTGDVPDLKGKVMIVTGGNTGLGKETCRVLLIHGAKVYLAARSERKANDAIQELEEKTGKTAIFLRLDLADLPSIRKTAEEFMSKEKHLHVLFNNAGVMVPPIEVLTAQGYDAQFGTNVLGPFFFTNLLFPVLLSTAKGENGGTPCKGNILIANELAQRYGDQGIVSISLHPGGVKTDLQRHVSGSIFKWILAKLIDLVLYDVSLGALTQLYAGTSEEAENMNGEYLTAWARRQVPNKHATDPELMAKLWKWCEEQVKDF</sequence>
<evidence type="ECO:0000313" key="1">
    <source>
        <dbReference type="EMBL" id="KAI0067968.1"/>
    </source>
</evidence>
<keyword evidence="2" id="KW-1185">Reference proteome</keyword>
<gene>
    <name evidence="1" type="ORF">BV25DRAFT_1911003</name>
</gene>
<organism evidence="1 2">
    <name type="scientific">Artomyces pyxidatus</name>
    <dbReference type="NCBI Taxonomy" id="48021"/>
    <lineage>
        <taxon>Eukaryota</taxon>
        <taxon>Fungi</taxon>
        <taxon>Dikarya</taxon>
        <taxon>Basidiomycota</taxon>
        <taxon>Agaricomycotina</taxon>
        <taxon>Agaricomycetes</taxon>
        <taxon>Russulales</taxon>
        <taxon>Auriscalpiaceae</taxon>
        <taxon>Artomyces</taxon>
    </lineage>
</organism>